<gene>
    <name evidence="1" type="ORF">D9611_009776</name>
</gene>
<dbReference type="EMBL" id="JAACJK010000008">
    <property type="protein sequence ID" value="KAF5339445.1"/>
    <property type="molecule type" value="Genomic_DNA"/>
</dbReference>
<evidence type="ECO:0008006" key="3">
    <source>
        <dbReference type="Google" id="ProtNLM"/>
    </source>
</evidence>
<keyword evidence="2" id="KW-1185">Reference proteome</keyword>
<protein>
    <recommendedName>
        <fullName evidence="3">F-box domain-containing protein</fullName>
    </recommendedName>
</protein>
<organism evidence="1 2">
    <name type="scientific">Ephemerocybe angulata</name>
    <dbReference type="NCBI Taxonomy" id="980116"/>
    <lineage>
        <taxon>Eukaryota</taxon>
        <taxon>Fungi</taxon>
        <taxon>Dikarya</taxon>
        <taxon>Basidiomycota</taxon>
        <taxon>Agaricomycotina</taxon>
        <taxon>Agaricomycetes</taxon>
        <taxon>Agaricomycetidae</taxon>
        <taxon>Agaricales</taxon>
        <taxon>Agaricineae</taxon>
        <taxon>Psathyrellaceae</taxon>
        <taxon>Ephemerocybe</taxon>
    </lineage>
</organism>
<accession>A0A8H5FJG2</accession>
<evidence type="ECO:0000313" key="2">
    <source>
        <dbReference type="Proteomes" id="UP000541558"/>
    </source>
</evidence>
<dbReference type="Proteomes" id="UP000541558">
    <property type="component" value="Unassembled WGS sequence"/>
</dbReference>
<name>A0A8H5FJG2_9AGAR</name>
<reference evidence="1 2" key="1">
    <citation type="journal article" date="2020" name="ISME J.">
        <title>Uncovering the hidden diversity of litter-decomposition mechanisms in mushroom-forming fungi.</title>
        <authorList>
            <person name="Floudas D."/>
            <person name="Bentzer J."/>
            <person name="Ahren D."/>
            <person name="Johansson T."/>
            <person name="Persson P."/>
            <person name="Tunlid A."/>
        </authorList>
    </citation>
    <scope>NUCLEOTIDE SEQUENCE [LARGE SCALE GENOMIC DNA]</scope>
    <source>
        <strain evidence="1 2">CBS 175.51</strain>
    </source>
</reference>
<sequence length="404" mass="45531">MVNFTDLATELVSLIFADAQSVSGPQDLGTDARWPPNDSIKRQFRTALSISQVCQRWRDVSLALPELWTSVYLTTRMCQNPELCLQLLVRSEDFPLRLQVNCPPDKPRRPTNIFTLISSSTGLSELPSVLGTDVLDRCIQLRVEGTSANIRSTLHAFANRCASRMLNGEGTVPLEELCVIRQTACVTSMNPEPLHLSSISPGIKYLRSSGITFTGFPQCIMEKVVLEDVCLDRANYRALLCSSGVKKLTLRRVTLPTGLDFDDMHLLDFLQWQEHHLNQDMRLEHLELDSIVDYARGNNDHINFASFYKETLIPACSGTLKTLTLQNLSGLATTAFNRFMAQTEEEGIAFPNVEEVVLHNVPFEREANFVSNMRVAFPKYRQMKVTKMGKLELLARRWTSCVAL</sequence>
<evidence type="ECO:0000313" key="1">
    <source>
        <dbReference type="EMBL" id="KAF5339445.1"/>
    </source>
</evidence>
<comment type="caution">
    <text evidence="1">The sequence shown here is derived from an EMBL/GenBank/DDBJ whole genome shotgun (WGS) entry which is preliminary data.</text>
</comment>
<dbReference type="OrthoDB" id="2878542at2759"/>
<dbReference type="AlphaFoldDB" id="A0A8H5FJG2"/>
<proteinExistence type="predicted"/>